<evidence type="ECO:0000256" key="1">
    <source>
        <dbReference type="ARBA" id="ARBA00004701"/>
    </source>
</evidence>
<comment type="catalytic activity">
    <reaction evidence="6 7">
        <text>UDP-alpha-D-glucose + 2 NAD(+) + H2O = UDP-alpha-D-glucuronate + 2 NADH + 3 H(+)</text>
        <dbReference type="Rhea" id="RHEA:23596"/>
        <dbReference type="ChEBI" id="CHEBI:15377"/>
        <dbReference type="ChEBI" id="CHEBI:15378"/>
        <dbReference type="ChEBI" id="CHEBI:57540"/>
        <dbReference type="ChEBI" id="CHEBI:57945"/>
        <dbReference type="ChEBI" id="CHEBI:58052"/>
        <dbReference type="ChEBI" id="CHEBI:58885"/>
        <dbReference type="EC" id="1.1.1.22"/>
    </reaction>
</comment>
<evidence type="ECO:0000256" key="7">
    <source>
        <dbReference type="PIRNR" id="PIRNR000124"/>
    </source>
</evidence>
<evidence type="ECO:0000256" key="6">
    <source>
        <dbReference type="ARBA" id="ARBA00047473"/>
    </source>
</evidence>
<dbReference type="InterPro" id="IPR008927">
    <property type="entry name" value="6-PGluconate_DH-like_C_sf"/>
</dbReference>
<name>A0ABT0J7A9_9MICO</name>
<dbReference type="InterPro" id="IPR014027">
    <property type="entry name" value="UDP-Glc/GDP-Man_DH_C"/>
</dbReference>
<dbReference type="Pfam" id="PF03720">
    <property type="entry name" value="UDPG_MGDP_dh_C"/>
    <property type="match status" value="1"/>
</dbReference>
<dbReference type="NCBIfam" id="TIGR03026">
    <property type="entry name" value="NDP-sugDHase"/>
    <property type="match status" value="1"/>
</dbReference>
<proteinExistence type="inferred from homology"/>
<feature type="domain" description="UDP-glucose/GDP-mannose dehydrogenase C-terminal" evidence="8">
    <location>
        <begin position="316"/>
        <end position="417"/>
    </location>
</feature>
<dbReference type="EC" id="1.1.1.22" evidence="3 7"/>
<dbReference type="Gene3D" id="1.20.5.100">
    <property type="entry name" value="Cytochrome c1, transmembrane anchor, C-terminal"/>
    <property type="match status" value="1"/>
</dbReference>
<protein>
    <recommendedName>
        <fullName evidence="3 7">UDP-glucose 6-dehydrogenase</fullName>
        <ecNumber evidence="3 7">1.1.1.22</ecNumber>
    </recommendedName>
</protein>
<dbReference type="InterPro" id="IPR017476">
    <property type="entry name" value="UDP-Glc/GDP-Man"/>
</dbReference>
<dbReference type="SUPFAM" id="SSF52413">
    <property type="entry name" value="UDP-glucose/GDP-mannose dehydrogenase C-terminal domain"/>
    <property type="match status" value="1"/>
</dbReference>
<dbReference type="PIRSF" id="PIRSF500134">
    <property type="entry name" value="UDPglc_DH_bac"/>
    <property type="match status" value="1"/>
</dbReference>
<dbReference type="PANTHER" id="PTHR43750:SF3">
    <property type="entry name" value="UDP-GLUCOSE 6-DEHYDROGENASE TUAD"/>
    <property type="match status" value="1"/>
</dbReference>
<comment type="pathway">
    <text evidence="1">Nucleotide-sugar biosynthesis; UDP-alpha-D-glucuronate biosynthesis; UDP-alpha-D-glucuronate from UDP-alpha-D-glucose: step 1/1.</text>
</comment>
<keyword evidence="4 7" id="KW-0560">Oxidoreductase</keyword>
<organism evidence="9 10">
    <name type="scientific">Isoptericola peretonis</name>
    <dbReference type="NCBI Taxonomy" id="2918523"/>
    <lineage>
        <taxon>Bacteria</taxon>
        <taxon>Bacillati</taxon>
        <taxon>Actinomycetota</taxon>
        <taxon>Actinomycetes</taxon>
        <taxon>Micrococcales</taxon>
        <taxon>Promicromonosporaceae</taxon>
        <taxon>Isoptericola</taxon>
    </lineage>
</organism>
<evidence type="ECO:0000256" key="4">
    <source>
        <dbReference type="ARBA" id="ARBA00023002"/>
    </source>
</evidence>
<accession>A0ABT0J7A9</accession>
<evidence type="ECO:0000259" key="8">
    <source>
        <dbReference type="SMART" id="SM00984"/>
    </source>
</evidence>
<evidence type="ECO:0000256" key="5">
    <source>
        <dbReference type="ARBA" id="ARBA00023027"/>
    </source>
</evidence>
<dbReference type="Pfam" id="PF00984">
    <property type="entry name" value="UDPG_MGDP_dh"/>
    <property type="match status" value="1"/>
</dbReference>
<dbReference type="PIRSF" id="PIRSF000124">
    <property type="entry name" value="UDPglc_GDPman_dh"/>
    <property type="match status" value="1"/>
</dbReference>
<evidence type="ECO:0000256" key="2">
    <source>
        <dbReference type="ARBA" id="ARBA00006601"/>
    </source>
</evidence>
<gene>
    <name evidence="9" type="ORF">M1843_16585</name>
</gene>
<dbReference type="SUPFAM" id="SSF48179">
    <property type="entry name" value="6-phosphogluconate dehydrogenase C-terminal domain-like"/>
    <property type="match status" value="1"/>
</dbReference>
<reference evidence="9 10" key="1">
    <citation type="submission" date="2022-02" db="EMBL/GenBank/DDBJ databases">
        <title>The car tank lid bacteriome: a reservoir of bacteria with potential in bioremediation of fuel.</title>
        <authorList>
            <person name="Vidal-Verdu A."/>
            <person name="Gomez-Martinez D."/>
            <person name="Latorre-Perez A."/>
            <person name="Pereto J."/>
            <person name="Porcar M."/>
        </authorList>
    </citation>
    <scope>NUCLEOTIDE SEQUENCE [LARGE SCALE GENOMIC DNA]</scope>
    <source>
        <strain evidence="9 10">4D.3</strain>
    </source>
</reference>
<evidence type="ECO:0000313" key="10">
    <source>
        <dbReference type="Proteomes" id="UP001651050"/>
    </source>
</evidence>
<sequence length="441" mass="45485">MSVLGCGYLGAVHAAALARLGHDVVGVDVDADRVAALSAGRAPFYEPDLARLLAEGRAAGRLRFTTDPAGAAGCDVHFLCVGTPQRAGGGEADLRHLDEAVSALAPVLRPGDVVAGKSTVPVGTAARVADRLAPTGATLVWNPEFLREGHAVADTLRPDRLVYGVPSGPAGSDAAARLDEVYGPLLAAGVPRVVTDRATAELAKVAANAFLATKISFMNAMAEVCEASGADAVELAGTMAHDPRIGGAYLHPGLGFGGGCLPKDVRACVARARELGVGSATTFLEEVDAINERAAAHAARLVRVACGGDLLGARVVVLGAAFKPGSDDVRSSPSLALAERLVDAGAQVVVTDPQALALAQASHPRLGYQPDVEDAARGADVVVLATEWDVYRHLDPVVIGALVRRRHVVDARHALDHDAWRRAGWSVHALGRAREAVGRTA</sequence>
<dbReference type="InterPro" id="IPR036291">
    <property type="entry name" value="NAD(P)-bd_dom_sf"/>
</dbReference>
<dbReference type="InterPro" id="IPR028357">
    <property type="entry name" value="UDPglc_DH_bac"/>
</dbReference>
<evidence type="ECO:0000256" key="3">
    <source>
        <dbReference type="ARBA" id="ARBA00012954"/>
    </source>
</evidence>
<evidence type="ECO:0000313" key="9">
    <source>
        <dbReference type="EMBL" id="MCK9795366.1"/>
    </source>
</evidence>
<keyword evidence="5 7" id="KW-0520">NAD</keyword>
<dbReference type="InterPro" id="IPR014026">
    <property type="entry name" value="UDP-Glc/GDP-Man_DH_dimer"/>
</dbReference>
<dbReference type="InterPro" id="IPR001732">
    <property type="entry name" value="UDP-Glc/GDP-Man_DH_N"/>
</dbReference>
<dbReference type="SUPFAM" id="SSF51735">
    <property type="entry name" value="NAD(P)-binding Rossmann-fold domains"/>
    <property type="match status" value="1"/>
</dbReference>
<dbReference type="Pfam" id="PF03721">
    <property type="entry name" value="UDPG_MGDP_dh_N"/>
    <property type="match status" value="1"/>
</dbReference>
<dbReference type="PANTHER" id="PTHR43750">
    <property type="entry name" value="UDP-GLUCOSE 6-DEHYDROGENASE TUAD"/>
    <property type="match status" value="1"/>
</dbReference>
<dbReference type="SMART" id="SM00984">
    <property type="entry name" value="UDPG_MGDP_dh_C"/>
    <property type="match status" value="1"/>
</dbReference>
<dbReference type="Gene3D" id="3.40.50.720">
    <property type="entry name" value="NAD(P)-binding Rossmann-like Domain"/>
    <property type="match status" value="2"/>
</dbReference>
<dbReference type="EMBL" id="JALQCY010000005">
    <property type="protein sequence ID" value="MCK9795366.1"/>
    <property type="molecule type" value="Genomic_DNA"/>
</dbReference>
<comment type="similarity">
    <text evidence="2 7">Belongs to the UDP-glucose/GDP-mannose dehydrogenase family.</text>
</comment>
<comment type="caution">
    <text evidence="9">The sequence shown here is derived from an EMBL/GenBank/DDBJ whole genome shotgun (WGS) entry which is preliminary data.</text>
</comment>
<dbReference type="Proteomes" id="UP001651050">
    <property type="component" value="Unassembled WGS sequence"/>
</dbReference>
<keyword evidence="10" id="KW-1185">Reference proteome</keyword>
<dbReference type="InterPro" id="IPR036220">
    <property type="entry name" value="UDP-Glc/GDP-Man_DH_C_sf"/>
</dbReference>